<evidence type="ECO:0000259" key="2">
    <source>
        <dbReference type="SMART" id="SM00543"/>
    </source>
</evidence>
<comment type="caution">
    <text evidence="3">The sequence shown here is derived from an EMBL/GenBank/DDBJ whole genome shotgun (WGS) entry which is preliminary data.</text>
</comment>
<feature type="compositionally biased region" description="Polar residues" evidence="1">
    <location>
        <begin position="94"/>
        <end position="103"/>
    </location>
</feature>
<feature type="compositionally biased region" description="Basic and acidic residues" evidence="1">
    <location>
        <begin position="155"/>
        <end position="165"/>
    </location>
</feature>
<dbReference type="Gene3D" id="1.25.40.180">
    <property type="match status" value="2"/>
</dbReference>
<feature type="domain" description="MIF4G" evidence="2">
    <location>
        <begin position="222"/>
        <end position="468"/>
    </location>
</feature>
<dbReference type="Proteomes" id="UP000288805">
    <property type="component" value="Unassembled WGS sequence"/>
</dbReference>
<dbReference type="InterPro" id="IPR003890">
    <property type="entry name" value="MIF4G-like_typ-3"/>
</dbReference>
<sequence length="546" mass="60772">MLRNLMGSKMVKRKKAAKRSSKTGFESFLEMDMQKDISAQEDLELERKLAKKLRVKNGKLGGEDDDVNFLFEGIPSVIGSLGEEGITEADEFSVKSSAKSSMGQKRKKRKPLEQGLEGGTAVGDLNRVETDGEDLALEEAPAKVRSRKKHKKKKELLEQDHEGRMGTEAAVEGLEPVETAATETILEEAPAKATALEGSVKYIAPHLRSRAGNELGEYHQIRRQIRGLLNRLSESNVESIAGEMSTIFHSAGRRVGSQIISEEVLASCSGGPRGNEQYAAVFAAFVAGMACLVGIDFSAKLLASLAKSFEDEYIKEDNLSLRNLTLLLAYLYIFDVFARYSDAVKIEISWGMSPCPKSLELLASWWSPLSMQMKPVICLMLFSDLIYDFLIIRSKQLLEIDVSTTLTILQCCGMKLRRDDPAAMKDFIQTVQNRVNELKAASGDGESNINNKRMEFMLETICDIKNNKKRTKEETIQHTRINKWLQKVLLVIVNCLLTVFQLFPFVADALLEPITPPHGLKRPHQSIGTLWGGAPPLWEVTLLTCT</sequence>
<accession>A0A438DHB2</accession>
<evidence type="ECO:0000313" key="3">
    <source>
        <dbReference type="EMBL" id="RVW34843.1"/>
    </source>
</evidence>
<feature type="compositionally biased region" description="Basic residues" evidence="1">
    <location>
        <begin position="10"/>
        <end position="21"/>
    </location>
</feature>
<dbReference type="PANTHER" id="PTHR18034:SF4">
    <property type="entry name" value="NUCLEOLAR MIF4G DOMAIN-CONTAINING PROTEIN 1"/>
    <property type="match status" value="1"/>
</dbReference>
<feature type="compositionally biased region" description="Basic residues" evidence="1">
    <location>
        <begin position="144"/>
        <end position="154"/>
    </location>
</feature>
<dbReference type="SUPFAM" id="SSF48371">
    <property type="entry name" value="ARM repeat"/>
    <property type="match status" value="1"/>
</dbReference>
<reference evidence="3 4" key="1">
    <citation type="journal article" date="2018" name="PLoS Genet.">
        <title>Population sequencing reveals clonal diversity and ancestral inbreeding in the grapevine cultivar Chardonnay.</title>
        <authorList>
            <person name="Roach M.J."/>
            <person name="Johnson D.L."/>
            <person name="Bohlmann J."/>
            <person name="van Vuuren H.J."/>
            <person name="Jones S.J."/>
            <person name="Pretorius I.S."/>
            <person name="Schmidt S.A."/>
            <person name="Borneman A.R."/>
        </authorList>
    </citation>
    <scope>NUCLEOTIDE SEQUENCE [LARGE SCALE GENOMIC DNA]</scope>
    <source>
        <strain evidence="4">cv. Chardonnay</strain>
        <tissue evidence="3">Leaf</tissue>
    </source>
</reference>
<dbReference type="EMBL" id="QGNW01001623">
    <property type="protein sequence ID" value="RVW34843.1"/>
    <property type="molecule type" value="Genomic_DNA"/>
</dbReference>
<protein>
    <submittedName>
        <fullName evidence="3">Nucleolar MIF4G domain-containing protein 1-like</fullName>
    </submittedName>
</protein>
<feature type="region of interest" description="Disordered" evidence="1">
    <location>
        <begin position="1"/>
        <end position="21"/>
    </location>
</feature>
<dbReference type="InterPro" id="IPR016024">
    <property type="entry name" value="ARM-type_fold"/>
</dbReference>
<dbReference type="SMART" id="SM00543">
    <property type="entry name" value="MIF4G"/>
    <property type="match status" value="1"/>
</dbReference>
<dbReference type="GO" id="GO:0003723">
    <property type="term" value="F:RNA binding"/>
    <property type="evidence" value="ECO:0007669"/>
    <property type="project" value="InterPro"/>
</dbReference>
<dbReference type="AlphaFoldDB" id="A0A438DHB2"/>
<proteinExistence type="predicted"/>
<evidence type="ECO:0000256" key="1">
    <source>
        <dbReference type="SAM" id="MobiDB-lite"/>
    </source>
</evidence>
<organism evidence="3 4">
    <name type="scientific">Vitis vinifera</name>
    <name type="common">Grape</name>
    <dbReference type="NCBI Taxonomy" id="29760"/>
    <lineage>
        <taxon>Eukaryota</taxon>
        <taxon>Viridiplantae</taxon>
        <taxon>Streptophyta</taxon>
        <taxon>Embryophyta</taxon>
        <taxon>Tracheophyta</taxon>
        <taxon>Spermatophyta</taxon>
        <taxon>Magnoliopsida</taxon>
        <taxon>eudicotyledons</taxon>
        <taxon>Gunneridae</taxon>
        <taxon>Pentapetalae</taxon>
        <taxon>rosids</taxon>
        <taxon>Vitales</taxon>
        <taxon>Vitaceae</taxon>
        <taxon>Viteae</taxon>
        <taxon>Vitis</taxon>
    </lineage>
</organism>
<evidence type="ECO:0000313" key="4">
    <source>
        <dbReference type="Proteomes" id="UP000288805"/>
    </source>
</evidence>
<feature type="region of interest" description="Disordered" evidence="1">
    <location>
        <begin position="92"/>
        <end position="165"/>
    </location>
</feature>
<dbReference type="PANTHER" id="PTHR18034">
    <property type="entry name" value="CELL CYCLE CONTROL PROTEIN CWF22-RELATED"/>
    <property type="match status" value="1"/>
</dbReference>
<name>A0A438DHB2_VITVI</name>
<gene>
    <name evidence="3" type="primary">CG9004</name>
    <name evidence="3" type="ORF">CK203_077998</name>
</gene>
<dbReference type="InterPro" id="IPR050781">
    <property type="entry name" value="CWC22_splicing_factor"/>
</dbReference>